<keyword evidence="4" id="KW-1185">Reference proteome</keyword>
<feature type="compositionally biased region" description="Basic and acidic residues" evidence="1">
    <location>
        <begin position="150"/>
        <end position="161"/>
    </location>
</feature>
<evidence type="ECO:0000256" key="2">
    <source>
        <dbReference type="SAM" id="SignalP"/>
    </source>
</evidence>
<feature type="chain" id="PRO_5026705986" description="Periplasmic heavy metal sensor" evidence="2">
    <location>
        <begin position="24"/>
        <end position="182"/>
    </location>
</feature>
<evidence type="ECO:0000313" key="3">
    <source>
        <dbReference type="EMBL" id="MYN01315.1"/>
    </source>
</evidence>
<comment type="caution">
    <text evidence="3">The sequence shown here is derived from an EMBL/GenBank/DDBJ whole genome shotgun (WGS) entry which is preliminary data.</text>
</comment>
<dbReference type="RefSeq" id="WP_161024321.1">
    <property type="nucleotide sequence ID" value="NZ_WWCJ01000002.1"/>
</dbReference>
<feature type="region of interest" description="Disordered" evidence="1">
    <location>
        <begin position="142"/>
        <end position="182"/>
    </location>
</feature>
<protein>
    <recommendedName>
        <fullName evidence="5">Periplasmic heavy metal sensor</fullName>
    </recommendedName>
</protein>
<organism evidence="3 4">
    <name type="scientific">Pseudoduganella guangdongensis</name>
    <dbReference type="NCBI Taxonomy" id="2692179"/>
    <lineage>
        <taxon>Bacteria</taxon>
        <taxon>Pseudomonadati</taxon>
        <taxon>Pseudomonadota</taxon>
        <taxon>Betaproteobacteria</taxon>
        <taxon>Burkholderiales</taxon>
        <taxon>Oxalobacteraceae</taxon>
        <taxon>Telluria group</taxon>
        <taxon>Pseudoduganella</taxon>
    </lineage>
</organism>
<evidence type="ECO:0000256" key="1">
    <source>
        <dbReference type="SAM" id="MobiDB-lite"/>
    </source>
</evidence>
<dbReference type="EMBL" id="WWCJ01000002">
    <property type="protein sequence ID" value="MYN01315.1"/>
    <property type="molecule type" value="Genomic_DNA"/>
</dbReference>
<name>A0A6N9HEP1_9BURK</name>
<keyword evidence="2" id="KW-0732">Signal</keyword>
<dbReference type="AlphaFoldDB" id="A0A6N9HEP1"/>
<evidence type="ECO:0000313" key="4">
    <source>
        <dbReference type="Proteomes" id="UP000448575"/>
    </source>
</evidence>
<feature type="signal peptide" evidence="2">
    <location>
        <begin position="1"/>
        <end position="23"/>
    </location>
</feature>
<dbReference type="Proteomes" id="UP000448575">
    <property type="component" value="Unassembled WGS sequence"/>
</dbReference>
<proteinExistence type="predicted"/>
<sequence>MRLIHSARAAWLVLAMAAAPAFAVPLMELRSEDLVPMAAEFRKSLNLNANQSTLWAKVENQSKVLLRERKARRDRLQEATRQRLEAQNVELRELQAGLEAEQAATAAEDRQLREWWLGINDALDDSQRLAVAKFLSDQLVRVEGGPGGTRGERPAGERGEGGQRGGPGGRGGMGGPGGGRGM</sequence>
<gene>
    <name evidence="3" type="ORF">GTP41_04290</name>
</gene>
<evidence type="ECO:0008006" key="5">
    <source>
        <dbReference type="Google" id="ProtNLM"/>
    </source>
</evidence>
<feature type="compositionally biased region" description="Gly residues" evidence="1">
    <location>
        <begin position="162"/>
        <end position="182"/>
    </location>
</feature>
<accession>A0A6N9HEP1</accession>
<reference evidence="3 4" key="1">
    <citation type="submission" date="2019-12" db="EMBL/GenBank/DDBJ databases">
        <title>Novel species isolated from a subtropical stream in China.</title>
        <authorList>
            <person name="Lu H."/>
        </authorList>
    </citation>
    <scope>NUCLEOTIDE SEQUENCE [LARGE SCALE GENOMIC DNA]</scope>
    <source>
        <strain evidence="3 4">DS3</strain>
    </source>
</reference>